<dbReference type="PROSITE" id="PS00972">
    <property type="entry name" value="USP_1"/>
    <property type="match status" value="1"/>
</dbReference>
<keyword evidence="4" id="KW-0862">Zinc</keyword>
<evidence type="ECO:0000256" key="3">
    <source>
        <dbReference type="ARBA" id="ARBA00022771"/>
    </source>
</evidence>
<name>W6NE78_HAECO</name>
<dbReference type="InterPro" id="IPR013083">
    <property type="entry name" value="Znf_RING/FYVE/PHD"/>
</dbReference>
<reference evidence="9" key="2">
    <citation type="submission" date="2013-05" db="EMBL/GenBank/DDBJ databases">
        <title>The genome and transcriptome of Haemonchus contortus: a key model parasite for drug and vaccine discovery.</title>
        <authorList>
            <person name="Laing R."/>
            <person name="Kikuchi T."/>
            <person name="Martinelli A."/>
            <person name="Tsai I.J."/>
            <person name="Beech R.N."/>
            <person name="Redman E."/>
            <person name="Holroyd N."/>
            <person name="Bartley D.J."/>
            <person name="Beasley H."/>
            <person name="Britton C."/>
            <person name="Curran D."/>
            <person name="Devaney E."/>
            <person name="Gilabert A."/>
            <person name="Jackson F."/>
            <person name="Hunt M."/>
            <person name="Johnston S."/>
            <person name="Kryukov I."/>
            <person name="Li K."/>
            <person name="Morrison A.A."/>
            <person name="Reid A.J."/>
            <person name="Sargison N."/>
            <person name="Saunders G."/>
            <person name="Wasmuth J.D."/>
            <person name="Wolstenholme A."/>
            <person name="Berriman M."/>
            <person name="Gilleard J.S."/>
            <person name="Cotton J.A."/>
        </authorList>
    </citation>
    <scope>NUCLEOTIDE SEQUENCE [LARGE SCALE GENOMIC DNA]</scope>
    <source>
        <strain evidence="9">ISE/inbred ISE</strain>
    </source>
</reference>
<keyword evidence="2" id="KW-0479">Metal-binding</keyword>
<reference evidence="9" key="1">
    <citation type="submission" date="2013-03" db="EMBL/GenBank/DDBJ databases">
        <authorList>
            <person name="Aslett M."/>
        </authorList>
    </citation>
    <scope>NUCLEOTIDE SEQUENCE [LARGE SCALE GENOMIC DNA]</scope>
    <source>
        <strain evidence="9">ISE/inbred ISE</strain>
    </source>
</reference>
<accession>W6NE78</accession>
<dbReference type="GO" id="GO:0016579">
    <property type="term" value="P:protein deubiquitination"/>
    <property type="evidence" value="ECO:0007669"/>
    <property type="project" value="InterPro"/>
</dbReference>
<dbReference type="SUPFAM" id="SSF57850">
    <property type="entry name" value="RING/U-box"/>
    <property type="match status" value="1"/>
</dbReference>
<dbReference type="InterPro" id="IPR001394">
    <property type="entry name" value="Peptidase_C19_UCH"/>
</dbReference>
<evidence type="ECO:0000313" key="10">
    <source>
        <dbReference type="Proteomes" id="UP000025227"/>
    </source>
</evidence>
<keyword evidence="6" id="KW-0788">Thiol protease</keyword>
<comment type="similarity">
    <text evidence="1 6">Belongs to the peptidase C19 family.</text>
</comment>
<dbReference type="InterPro" id="IPR028889">
    <property type="entry name" value="USP"/>
</dbReference>
<evidence type="ECO:0000256" key="5">
    <source>
        <dbReference type="PROSITE-ProRule" id="PRU00502"/>
    </source>
</evidence>
<dbReference type="GO" id="GO:0005829">
    <property type="term" value="C:cytosol"/>
    <property type="evidence" value="ECO:0007669"/>
    <property type="project" value="TreeGrafter"/>
</dbReference>
<evidence type="ECO:0000313" key="11">
    <source>
        <dbReference type="WBParaSite" id="HCON_00064140-00001"/>
    </source>
</evidence>
<dbReference type="AlphaFoldDB" id="W6NE78"/>
<comment type="catalytic activity">
    <reaction evidence="6">
        <text>Thiol-dependent hydrolysis of ester, thioester, amide, peptide and isopeptide bonds formed by the C-terminal Gly of ubiquitin (a 76-residue protein attached to proteins as an intracellular targeting signal).</text>
        <dbReference type="EC" id="3.4.19.12"/>
    </reaction>
</comment>
<dbReference type="Gene3D" id="3.30.40.10">
    <property type="entry name" value="Zinc/RING finger domain, C3HC4 (zinc finger)"/>
    <property type="match status" value="1"/>
</dbReference>
<evidence type="ECO:0000256" key="6">
    <source>
        <dbReference type="RuleBase" id="RU366025"/>
    </source>
</evidence>
<dbReference type="Gene3D" id="3.90.70.10">
    <property type="entry name" value="Cysteine proteinases"/>
    <property type="match status" value="1"/>
</dbReference>
<evidence type="ECO:0000256" key="4">
    <source>
        <dbReference type="ARBA" id="ARBA00022833"/>
    </source>
</evidence>
<protein>
    <recommendedName>
        <fullName evidence="6">Ubiquitin carboxyl-terminal hydrolase</fullName>
        <ecNumber evidence="6">3.4.19.12</ecNumber>
    </recommendedName>
</protein>
<feature type="domain" description="USP" evidence="7">
    <location>
        <begin position="152"/>
        <end position="470"/>
    </location>
</feature>
<dbReference type="OrthoDB" id="47475at2759"/>
<gene>
    <name evidence="9" type="ORF">HCOI_01512700</name>
</gene>
<dbReference type="InterPro" id="IPR001607">
    <property type="entry name" value="Znf_UBP"/>
</dbReference>
<evidence type="ECO:0000256" key="1">
    <source>
        <dbReference type="ARBA" id="ARBA00009085"/>
    </source>
</evidence>
<dbReference type="PANTHER" id="PTHR24006:SF937">
    <property type="entry name" value="UBIQUITIN CARBOXYL-TERMINAL HYDROLASE"/>
    <property type="match status" value="1"/>
</dbReference>
<dbReference type="EC" id="3.4.19.12" evidence="6"/>
<organism evidence="9">
    <name type="scientific">Haemonchus contortus</name>
    <name type="common">Barber pole worm</name>
    <dbReference type="NCBI Taxonomy" id="6289"/>
    <lineage>
        <taxon>Eukaryota</taxon>
        <taxon>Metazoa</taxon>
        <taxon>Ecdysozoa</taxon>
        <taxon>Nematoda</taxon>
        <taxon>Chromadorea</taxon>
        <taxon>Rhabditida</taxon>
        <taxon>Rhabditina</taxon>
        <taxon>Rhabditomorpha</taxon>
        <taxon>Strongyloidea</taxon>
        <taxon>Trichostrongylidae</taxon>
        <taxon>Haemonchus</taxon>
    </lineage>
</organism>
<dbReference type="InterPro" id="IPR038765">
    <property type="entry name" value="Papain-like_cys_pep_sf"/>
</dbReference>
<dbReference type="PANTHER" id="PTHR24006">
    <property type="entry name" value="UBIQUITIN CARBOXYL-TERMINAL HYDROLASE"/>
    <property type="match status" value="1"/>
</dbReference>
<dbReference type="OMA" id="NVSCNCI"/>
<dbReference type="PROSITE" id="PS50235">
    <property type="entry name" value="USP_3"/>
    <property type="match status" value="1"/>
</dbReference>
<dbReference type="Proteomes" id="UP000025227">
    <property type="component" value="Unplaced"/>
</dbReference>
<dbReference type="InterPro" id="IPR018200">
    <property type="entry name" value="USP_CS"/>
</dbReference>
<dbReference type="InterPro" id="IPR050164">
    <property type="entry name" value="Peptidase_C19"/>
</dbReference>
<dbReference type="Pfam" id="PF00443">
    <property type="entry name" value="UCH"/>
    <property type="match status" value="1"/>
</dbReference>
<dbReference type="SUPFAM" id="SSF54001">
    <property type="entry name" value="Cysteine proteinases"/>
    <property type="match status" value="1"/>
</dbReference>
<dbReference type="GO" id="GO:0005634">
    <property type="term" value="C:nucleus"/>
    <property type="evidence" value="ECO:0007669"/>
    <property type="project" value="TreeGrafter"/>
</dbReference>
<keyword evidence="10" id="KW-1185">Reference proteome</keyword>
<keyword evidence="6" id="KW-0645">Protease</keyword>
<dbReference type="Pfam" id="PF02148">
    <property type="entry name" value="zf-UBP"/>
    <property type="match status" value="1"/>
</dbReference>
<evidence type="ECO:0000256" key="2">
    <source>
        <dbReference type="ARBA" id="ARBA00022723"/>
    </source>
</evidence>
<keyword evidence="6" id="KW-0378">Hydrolase</keyword>
<dbReference type="PROSITE" id="PS00973">
    <property type="entry name" value="USP_2"/>
    <property type="match status" value="1"/>
</dbReference>
<dbReference type="EMBL" id="CAVP010059123">
    <property type="protein sequence ID" value="CDL95566.1"/>
    <property type="molecule type" value="Genomic_DNA"/>
</dbReference>
<dbReference type="GO" id="GO:0008270">
    <property type="term" value="F:zinc ion binding"/>
    <property type="evidence" value="ECO:0007669"/>
    <property type="project" value="UniProtKB-KW"/>
</dbReference>
<dbReference type="GO" id="GO:0004843">
    <property type="term" value="F:cysteine-type deubiquitinase activity"/>
    <property type="evidence" value="ECO:0007669"/>
    <property type="project" value="UniProtKB-UniRule"/>
</dbReference>
<keyword evidence="6" id="KW-0833">Ubl conjugation pathway</keyword>
<reference evidence="11" key="3">
    <citation type="submission" date="2020-12" db="UniProtKB">
        <authorList>
            <consortium name="WormBaseParasite"/>
        </authorList>
    </citation>
    <scope>IDENTIFICATION</scope>
    <source>
        <strain evidence="11">MHco3</strain>
    </source>
</reference>
<dbReference type="GO" id="GO:0006508">
    <property type="term" value="P:proteolysis"/>
    <property type="evidence" value="ECO:0007669"/>
    <property type="project" value="UniProtKB-KW"/>
</dbReference>
<dbReference type="WBParaSite" id="HCON_00064140-00001">
    <property type="protein sequence ID" value="HCON_00064140-00001"/>
    <property type="gene ID" value="HCON_00064140"/>
</dbReference>
<evidence type="ECO:0000313" key="9">
    <source>
        <dbReference type="EMBL" id="CDL95566.1"/>
    </source>
</evidence>
<sequence length="475" mass="54092">MPSAPAEKKRLRSWYAVIADKCAFPRTDSYAVTAVTMGATRCSECPLEKRMSRLPLQMCCSRCSSFLCLMHMKKHLRENRHEFAMSIETGFVYCAWCSDFVYNRVLEVMRLGAMNKYRTRLGLCKLVSWNPTDADIKAWDMMTRVGHHAQLRGLLNMGSTCYMNSVLQALVHTPVLRDYFLSDQHCCQRPPGTCLMCTMHQLMQDFHRGDSSDPVAPSDVLHIVWEQSQMSMGGQQDAHEFFLAVHDLLHRHYNAPFSSSPVTETDACKCIVHQTFTGKLRSDIICNKCSSVSSSTQPFLDVSLIVPATSPSDQIGIKTCLEMFCAREDLDRNCERCGCMRATRRMSFKVLPSVIVFHLKRFSPSATGKNSTVVWFDLESDMSPFTSAFLDNPSLFDPRTSAGMISHKNHSYSLFAIVTHIGDSSGAGHYISYVRRNQNKWYRCDDHQIKEVHYGDVVMTEAYLLFYQLTQLRLK</sequence>
<dbReference type="PROSITE" id="PS50271">
    <property type="entry name" value="ZF_UBP"/>
    <property type="match status" value="1"/>
</dbReference>
<keyword evidence="3 5" id="KW-0863">Zinc-finger</keyword>
<proteinExistence type="inferred from homology"/>
<evidence type="ECO:0000259" key="7">
    <source>
        <dbReference type="PROSITE" id="PS50235"/>
    </source>
</evidence>
<evidence type="ECO:0000259" key="8">
    <source>
        <dbReference type="PROSITE" id="PS50271"/>
    </source>
</evidence>
<feature type="domain" description="UBP-type" evidence="8">
    <location>
        <begin position="22"/>
        <end position="123"/>
    </location>
</feature>